<dbReference type="AlphaFoldDB" id="A0A0B5E0T6"/>
<evidence type="ECO:0000313" key="1">
    <source>
        <dbReference type="EMBL" id="AJE46523.1"/>
    </source>
</evidence>
<gene>
    <name evidence="1" type="ORF">P73_1808</name>
    <name evidence="2" type="ORF">P73_1881</name>
</gene>
<dbReference type="KEGG" id="cid:P73_1881"/>
<name>A0A0B5E0T6_9RHOB</name>
<reference evidence="2 3" key="1">
    <citation type="journal article" date="2014" name="Int. J. Syst. Evol. Microbiol.">
        <title>Celeribacter indicus sp. nov., a polycyclic aromatic hydrocarbon-degrading bacterium from deep-sea sediment and reclassification of Huaishuia halophila as Celeribacter halophilus comb. nov.</title>
        <authorList>
            <person name="Lai Q."/>
            <person name="Cao J."/>
            <person name="Yuan J."/>
            <person name="Li F."/>
            <person name="Shao Z."/>
        </authorList>
    </citation>
    <scope>NUCLEOTIDE SEQUENCE [LARGE SCALE GENOMIC DNA]</scope>
    <source>
        <strain evidence="2">P73</strain>
    </source>
</reference>
<dbReference type="OrthoDB" id="7374566at2"/>
<accession>A0A0B5E0T6</accession>
<reference evidence="2" key="2">
    <citation type="journal article" date="2015" name="Sci. Rep.">
        <title>Genomic and metabolic analysis of fluoranthene degradation pathway in Celeribacter indicus P73(T.).</title>
        <authorList>
            <person name="Cao J."/>
            <person name="Lai Q."/>
            <person name="Yuan J."/>
            <person name="Shao Z."/>
        </authorList>
    </citation>
    <scope>NUCLEOTIDE SEQUENCE</scope>
    <source>
        <strain evidence="2">P73</strain>
    </source>
</reference>
<dbReference type="KEGG" id="cid:P73_1808"/>
<evidence type="ECO:0000313" key="3">
    <source>
        <dbReference type="Proteomes" id="UP000031521"/>
    </source>
</evidence>
<evidence type="ECO:0000313" key="2">
    <source>
        <dbReference type="EMBL" id="AJE46596.1"/>
    </source>
</evidence>
<keyword evidence="3" id="KW-1185">Reference proteome</keyword>
<dbReference type="EMBL" id="CP004393">
    <property type="protein sequence ID" value="AJE46596.1"/>
    <property type="molecule type" value="Genomic_DNA"/>
</dbReference>
<dbReference type="EMBL" id="CP004393">
    <property type="protein sequence ID" value="AJE46523.1"/>
    <property type="molecule type" value="Genomic_DNA"/>
</dbReference>
<protein>
    <submittedName>
        <fullName evidence="2">Uncharacterized protein</fullName>
    </submittedName>
</protein>
<organism evidence="2 3">
    <name type="scientific">Celeribacter indicus</name>
    <dbReference type="NCBI Taxonomy" id="1208324"/>
    <lineage>
        <taxon>Bacteria</taxon>
        <taxon>Pseudomonadati</taxon>
        <taxon>Pseudomonadota</taxon>
        <taxon>Alphaproteobacteria</taxon>
        <taxon>Rhodobacterales</taxon>
        <taxon>Roseobacteraceae</taxon>
        <taxon>Celeribacter</taxon>
    </lineage>
</organism>
<proteinExistence type="predicted"/>
<sequence>MASVTNFIRNTPLASLRDYFTAAGIEFPTPVNWDAPEPEVVRPLLQAVDQMDDEARGRVINDGERVGAMADVAGHTALYSVVDDREVLDELENGHARAMWLFINDLNRFRHAEEVRFTDERRRGRSWDGFICEANLNLRRDELALNAFKAALCQRFASRNVHVDIFERVRPTFEGEDCDLIQITVYREGLPDDQFAFDEGELVRRAYRPVFEAAMTYEPASGVIEVVANDRESRAEMAQYLARDLLGVEFRDEKVPMRRYDLTVLLAPHTFPTDIEDGIERVEVRQLRLMPIDAVGERVTLEAMSKAERDIWAMAEARLGPDNPLTGGWVATQAKLVIKFQPKPGARRGRTLPLTITMPHGCNLKDQTEEEQLIGEKYLRRWGVVVDDPILIDD</sequence>
<dbReference type="HOGENOM" id="CLU_711479_0_0_5"/>
<dbReference type="STRING" id="1208324.P73_1808"/>
<dbReference type="RefSeq" id="WP_043869384.1">
    <property type="nucleotide sequence ID" value="NZ_CP004393.1"/>
</dbReference>
<dbReference type="Proteomes" id="UP000031521">
    <property type="component" value="Chromosome"/>
</dbReference>